<feature type="transmembrane region" description="Helical" evidence="1">
    <location>
        <begin position="81"/>
        <end position="101"/>
    </location>
</feature>
<evidence type="ECO:0000256" key="1">
    <source>
        <dbReference type="SAM" id="Phobius"/>
    </source>
</evidence>
<sequence length="110" mass="12151">MVEVSDSIERIEAIIGMAMIAGSLMKATITLFVIQVILTELFGLSNDRLLSNPICLTAQLMALTLPATMKEWEEIVTIVHPLWVAMVYVLPLLLVASVAFCKERFGKVQS</sequence>
<dbReference type="Pfam" id="PF03845">
    <property type="entry name" value="Spore_permease"/>
    <property type="match status" value="1"/>
</dbReference>
<proteinExistence type="predicted"/>
<dbReference type="RefSeq" id="WP_379191416.1">
    <property type="nucleotide sequence ID" value="NZ_JBHSOW010000105.1"/>
</dbReference>
<feature type="transmembrane region" description="Helical" evidence="1">
    <location>
        <begin position="13"/>
        <end position="38"/>
    </location>
</feature>
<name>A0ABW0W8U8_9BACL</name>
<dbReference type="EMBL" id="JBHSOW010000105">
    <property type="protein sequence ID" value="MFC5652765.1"/>
    <property type="molecule type" value="Genomic_DNA"/>
</dbReference>
<gene>
    <name evidence="2" type="ORF">ACFPYJ_27405</name>
</gene>
<evidence type="ECO:0000313" key="2">
    <source>
        <dbReference type="EMBL" id="MFC5652765.1"/>
    </source>
</evidence>
<accession>A0ABW0W8U8</accession>
<evidence type="ECO:0000313" key="3">
    <source>
        <dbReference type="Proteomes" id="UP001596047"/>
    </source>
</evidence>
<reference evidence="3" key="1">
    <citation type="journal article" date="2019" name="Int. J. Syst. Evol. Microbiol.">
        <title>The Global Catalogue of Microorganisms (GCM) 10K type strain sequencing project: providing services to taxonomists for standard genome sequencing and annotation.</title>
        <authorList>
            <consortium name="The Broad Institute Genomics Platform"/>
            <consortium name="The Broad Institute Genome Sequencing Center for Infectious Disease"/>
            <person name="Wu L."/>
            <person name="Ma J."/>
        </authorList>
    </citation>
    <scope>NUCLEOTIDE SEQUENCE [LARGE SCALE GENOMIC DNA]</scope>
    <source>
        <strain evidence="3">CGMCC 1.3240</strain>
    </source>
</reference>
<organism evidence="2 3">
    <name type="scientific">Paenibacillus solisilvae</name>
    <dbReference type="NCBI Taxonomy" id="2486751"/>
    <lineage>
        <taxon>Bacteria</taxon>
        <taxon>Bacillati</taxon>
        <taxon>Bacillota</taxon>
        <taxon>Bacilli</taxon>
        <taxon>Bacillales</taxon>
        <taxon>Paenibacillaceae</taxon>
        <taxon>Paenibacillus</taxon>
    </lineage>
</organism>
<keyword evidence="1" id="KW-1133">Transmembrane helix</keyword>
<keyword evidence="1" id="KW-0472">Membrane</keyword>
<keyword evidence="3" id="KW-1185">Reference proteome</keyword>
<dbReference type="InterPro" id="IPR004761">
    <property type="entry name" value="Spore_GerAB"/>
</dbReference>
<dbReference type="Proteomes" id="UP001596047">
    <property type="component" value="Unassembled WGS sequence"/>
</dbReference>
<protein>
    <submittedName>
        <fullName evidence="2">GerAB/ArcD/ProY family transporter</fullName>
    </submittedName>
</protein>
<comment type="caution">
    <text evidence="2">The sequence shown here is derived from an EMBL/GenBank/DDBJ whole genome shotgun (WGS) entry which is preliminary data.</text>
</comment>
<keyword evidence="1" id="KW-0812">Transmembrane</keyword>